<feature type="region of interest" description="Disordered" evidence="1">
    <location>
        <begin position="82"/>
        <end position="145"/>
    </location>
</feature>
<dbReference type="OrthoDB" id="10638519at2759"/>
<dbReference type="VEuPathDB" id="FungiDB:MAPG_01522"/>
<accession>A0A0H2TEA3</accession>
<protein>
    <submittedName>
        <fullName evidence="2">Uncharacterized protein</fullName>
    </submittedName>
</protein>
<reference evidence="2" key="1">
    <citation type="submission" date="2010-05" db="EMBL/GenBank/DDBJ databases">
        <title>The Genome Sequence of Magnaporthe poae strain ATCC 64411.</title>
        <authorList>
            <consortium name="The Broad Institute Genome Sequencing Platform"/>
            <consortium name="Broad Institute Genome Sequencing Center for Infectious Disease"/>
            <person name="Ma L.-J."/>
            <person name="Dead R."/>
            <person name="Young S."/>
            <person name="Zeng Q."/>
            <person name="Koehrsen M."/>
            <person name="Alvarado L."/>
            <person name="Berlin A."/>
            <person name="Chapman S.B."/>
            <person name="Chen Z."/>
            <person name="Freedman E."/>
            <person name="Gellesch M."/>
            <person name="Goldberg J."/>
            <person name="Griggs A."/>
            <person name="Gujja S."/>
            <person name="Heilman E.R."/>
            <person name="Heiman D."/>
            <person name="Hepburn T."/>
            <person name="Howarth C."/>
            <person name="Jen D."/>
            <person name="Larson L."/>
            <person name="Mehta T."/>
            <person name="Neiman D."/>
            <person name="Pearson M."/>
            <person name="Roberts A."/>
            <person name="Saif S."/>
            <person name="Shea T."/>
            <person name="Shenoy N."/>
            <person name="Sisk P."/>
            <person name="Stolte C."/>
            <person name="Sykes S."/>
            <person name="Walk T."/>
            <person name="White J."/>
            <person name="Yandava C."/>
            <person name="Haas B."/>
            <person name="Nusbaum C."/>
            <person name="Birren B."/>
        </authorList>
    </citation>
    <scope>NUCLEOTIDE SEQUENCE</scope>
    <source>
        <strain evidence="2">ATCC 64411</strain>
    </source>
</reference>
<feature type="compositionally biased region" description="Low complexity" evidence="1">
    <location>
        <begin position="82"/>
        <end position="108"/>
    </location>
</feature>
<sequence>MENESTRDLAGRESAADGRVHYDHKDAVAATLLRSSSRHNDTALGRRIKARLSWHRQSLPPSFFQSADFSLDASTHLLETPTATAAPVAAAEEQQHSQQNQRQAAPSSARRRSILFGHNRRQSQPPEVTESLASSQLQPLISSHT</sequence>
<dbReference type="EMBL" id="GL876966">
    <property type="protein sequence ID" value="KLU82450.1"/>
    <property type="molecule type" value="Genomic_DNA"/>
</dbReference>
<name>A0A0H2TEA3_MAGP6</name>
<reference evidence="2" key="2">
    <citation type="submission" date="2011-03" db="EMBL/GenBank/DDBJ databases">
        <title>Annotation of Magnaporthe poae ATCC 64411.</title>
        <authorList>
            <person name="Ma L.-J."/>
            <person name="Dead R."/>
            <person name="Young S.K."/>
            <person name="Zeng Q."/>
            <person name="Gargeya S."/>
            <person name="Fitzgerald M."/>
            <person name="Haas B."/>
            <person name="Abouelleil A."/>
            <person name="Alvarado L."/>
            <person name="Arachchi H.M."/>
            <person name="Berlin A."/>
            <person name="Brown A."/>
            <person name="Chapman S.B."/>
            <person name="Chen Z."/>
            <person name="Dunbar C."/>
            <person name="Freedman E."/>
            <person name="Gearin G."/>
            <person name="Gellesch M."/>
            <person name="Goldberg J."/>
            <person name="Griggs A."/>
            <person name="Gujja S."/>
            <person name="Heiman D."/>
            <person name="Howarth C."/>
            <person name="Larson L."/>
            <person name="Lui A."/>
            <person name="MacDonald P.J.P."/>
            <person name="Mehta T."/>
            <person name="Montmayeur A."/>
            <person name="Murphy C."/>
            <person name="Neiman D."/>
            <person name="Pearson M."/>
            <person name="Priest M."/>
            <person name="Roberts A."/>
            <person name="Saif S."/>
            <person name="Shea T."/>
            <person name="Shenoy N."/>
            <person name="Sisk P."/>
            <person name="Stolte C."/>
            <person name="Sykes S."/>
            <person name="Yandava C."/>
            <person name="Wortman J."/>
            <person name="Nusbaum C."/>
            <person name="Birren B."/>
        </authorList>
    </citation>
    <scope>NUCLEOTIDE SEQUENCE</scope>
    <source>
        <strain evidence="2">ATCC 64411</strain>
    </source>
</reference>
<proteinExistence type="predicted"/>
<feature type="compositionally biased region" description="Basic residues" evidence="1">
    <location>
        <begin position="109"/>
        <end position="121"/>
    </location>
</feature>
<dbReference type="AlphaFoldDB" id="A0A0H2TEA3"/>
<feature type="region of interest" description="Disordered" evidence="1">
    <location>
        <begin position="1"/>
        <end position="23"/>
    </location>
</feature>
<feature type="non-terminal residue" evidence="2">
    <location>
        <position position="145"/>
    </location>
</feature>
<evidence type="ECO:0000256" key="1">
    <source>
        <dbReference type="SAM" id="MobiDB-lite"/>
    </source>
</evidence>
<organism evidence="2">
    <name type="scientific">Magnaporthiopsis poae (strain ATCC 64411 / 73-15)</name>
    <name type="common">Kentucky bluegrass fungus</name>
    <name type="synonym">Magnaporthe poae</name>
    <dbReference type="NCBI Taxonomy" id="644358"/>
    <lineage>
        <taxon>Eukaryota</taxon>
        <taxon>Fungi</taxon>
        <taxon>Dikarya</taxon>
        <taxon>Ascomycota</taxon>
        <taxon>Pezizomycotina</taxon>
        <taxon>Sordariomycetes</taxon>
        <taxon>Sordariomycetidae</taxon>
        <taxon>Magnaporthales</taxon>
        <taxon>Magnaporthaceae</taxon>
        <taxon>Magnaporthiopsis</taxon>
    </lineage>
</organism>
<gene>
    <name evidence="2" type="ORF">MAPG_01522</name>
</gene>
<feature type="compositionally biased region" description="Polar residues" evidence="1">
    <location>
        <begin position="122"/>
        <end position="145"/>
    </location>
</feature>
<evidence type="ECO:0000313" key="2">
    <source>
        <dbReference type="EMBL" id="KLU82450.1"/>
    </source>
</evidence>